<sequence length="37" mass="3992">MHMTNQPVTNHGYYNTIKASTAVLAAVSEGVLIDKES</sequence>
<name>A7E6L5_SCLS1</name>
<dbReference type="Proteomes" id="UP000001312">
    <property type="component" value="Unassembled WGS sequence"/>
</dbReference>
<gene>
    <name evidence="1" type="ORF">SS1G_00940</name>
</gene>
<evidence type="ECO:0000313" key="2">
    <source>
        <dbReference type="Proteomes" id="UP000001312"/>
    </source>
</evidence>
<dbReference type="KEGG" id="ssl:SS1G_00940"/>
<proteinExistence type="predicted"/>
<evidence type="ECO:0000313" key="1">
    <source>
        <dbReference type="EMBL" id="EDN91537.1"/>
    </source>
</evidence>
<dbReference type="RefSeq" id="XP_001598851.1">
    <property type="nucleotide sequence ID" value="XM_001598801.1"/>
</dbReference>
<dbReference type="InParanoid" id="A7E6L5"/>
<dbReference type="EMBL" id="CH476621">
    <property type="protein sequence ID" value="EDN91537.1"/>
    <property type="molecule type" value="Genomic_DNA"/>
</dbReference>
<dbReference type="HOGENOM" id="CLU_3351343_0_0_1"/>
<organism evidence="1 2">
    <name type="scientific">Sclerotinia sclerotiorum (strain ATCC 18683 / 1980 / Ss-1)</name>
    <name type="common">White mold</name>
    <name type="synonym">Whetzelinia sclerotiorum</name>
    <dbReference type="NCBI Taxonomy" id="665079"/>
    <lineage>
        <taxon>Eukaryota</taxon>
        <taxon>Fungi</taxon>
        <taxon>Dikarya</taxon>
        <taxon>Ascomycota</taxon>
        <taxon>Pezizomycotina</taxon>
        <taxon>Leotiomycetes</taxon>
        <taxon>Helotiales</taxon>
        <taxon>Sclerotiniaceae</taxon>
        <taxon>Sclerotinia</taxon>
    </lineage>
</organism>
<reference evidence="2" key="1">
    <citation type="journal article" date="2011" name="PLoS Genet.">
        <title>Genomic analysis of the necrotrophic fungal pathogens Sclerotinia sclerotiorum and Botrytis cinerea.</title>
        <authorList>
            <person name="Amselem J."/>
            <person name="Cuomo C.A."/>
            <person name="van Kan J.A."/>
            <person name="Viaud M."/>
            <person name="Benito E.P."/>
            <person name="Couloux A."/>
            <person name="Coutinho P.M."/>
            <person name="de Vries R.P."/>
            <person name="Dyer P.S."/>
            <person name="Fillinger S."/>
            <person name="Fournier E."/>
            <person name="Gout L."/>
            <person name="Hahn M."/>
            <person name="Kohn L."/>
            <person name="Lapalu N."/>
            <person name="Plummer K.M."/>
            <person name="Pradier J.M."/>
            <person name="Quevillon E."/>
            <person name="Sharon A."/>
            <person name="Simon A."/>
            <person name="ten Have A."/>
            <person name="Tudzynski B."/>
            <person name="Tudzynski P."/>
            <person name="Wincker P."/>
            <person name="Andrew M."/>
            <person name="Anthouard V."/>
            <person name="Beever R.E."/>
            <person name="Beffa R."/>
            <person name="Benoit I."/>
            <person name="Bouzid O."/>
            <person name="Brault B."/>
            <person name="Chen Z."/>
            <person name="Choquer M."/>
            <person name="Collemare J."/>
            <person name="Cotton P."/>
            <person name="Danchin E.G."/>
            <person name="Da Silva C."/>
            <person name="Gautier A."/>
            <person name="Giraud C."/>
            <person name="Giraud T."/>
            <person name="Gonzalez C."/>
            <person name="Grossetete S."/>
            <person name="Guldener U."/>
            <person name="Henrissat B."/>
            <person name="Howlett B.J."/>
            <person name="Kodira C."/>
            <person name="Kretschmer M."/>
            <person name="Lappartient A."/>
            <person name="Leroch M."/>
            <person name="Levis C."/>
            <person name="Mauceli E."/>
            <person name="Neuveglise C."/>
            <person name="Oeser B."/>
            <person name="Pearson M."/>
            <person name="Poulain J."/>
            <person name="Poussereau N."/>
            <person name="Quesneville H."/>
            <person name="Rascle C."/>
            <person name="Schumacher J."/>
            <person name="Segurens B."/>
            <person name="Sexton A."/>
            <person name="Silva E."/>
            <person name="Sirven C."/>
            <person name="Soanes D.M."/>
            <person name="Talbot N.J."/>
            <person name="Templeton M."/>
            <person name="Yandava C."/>
            <person name="Yarden O."/>
            <person name="Zeng Q."/>
            <person name="Rollins J.A."/>
            <person name="Lebrun M.H."/>
            <person name="Dickman M."/>
        </authorList>
    </citation>
    <scope>NUCLEOTIDE SEQUENCE [LARGE SCALE GENOMIC DNA]</scope>
    <source>
        <strain evidence="2">ATCC 18683 / 1980 / Ss-1</strain>
    </source>
</reference>
<accession>A7E6L5</accession>
<protein>
    <submittedName>
        <fullName evidence="1">Uncharacterized protein</fullName>
    </submittedName>
</protein>
<dbReference type="GeneID" id="5495155"/>
<dbReference type="AlphaFoldDB" id="A7E6L5"/>
<keyword evidence="2" id="KW-1185">Reference proteome</keyword>